<evidence type="ECO:0000313" key="7">
    <source>
        <dbReference type="EMBL" id="KAA9002820.1"/>
    </source>
</evidence>
<dbReference type="PANTHER" id="PTHR38102:SF1">
    <property type="entry name" value="PERIPLASMIC CHAPERONE SPY"/>
    <property type="match status" value="1"/>
</dbReference>
<evidence type="ECO:0000256" key="3">
    <source>
        <dbReference type="ARBA" id="ARBA00022729"/>
    </source>
</evidence>
<keyword evidence="3 6" id="KW-0732">Signal</keyword>
<dbReference type="Pfam" id="PF07813">
    <property type="entry name" value="LTXXQ"/>
    <property type="match status" value="1"/>
</dbReference>
<feature type="chain" id="PRO_5044097381" evidence="6">
    <location>
        <begin position="24"/>
        <end position="161"/>
    </location>
</feature>
<evidence type="ECO:0000256" key="2">
    <source>
        <dbReference type="ARBA" id="ARBA00008441"/>
    </source>
</evidence>
<dbReference type="AlphaFoldDB" id="A0A5J5G696"/>
<evidence type="ECO:0000256" key="1">
    <source>
        <dbReference type="ARBA" id="ARBA00004418"/>
    </source>
</evidence>
<dbReference type="GO" id="GO:0051082">
    <property type="term" value="F:unfolded protein binding"/>
    <property type="evidence" value="ECO:0007669"/>
    <property type="project" value="TreeGrafter"/>
</dbReference>
<dbReference type="PANTHER" id="PTHR38102">
    <property type="entry name" value="PERIPLASMIC CHAPERONE SPY"/>
    <property type="match status" value="1"/>
</dbReference>
<dbReference type="NCBIfam" id="NF007769">
    <property type="entry name" value="PRK10455.1"/>
    <property type="match status" value="1"/>
</dbReference>
<dbReference type="InterPro" id="IPR012899">
    <property type="entry name" value="LTXXQ"/>
</dbReference>
<comment type="caution">
    <text evidence="7">The sequence shown here is derived from an EMBL/GenBank/DDBJ whole genome shotgun (WGS) entry which is preliminary data.</text>
</comment>
<dbReference type="CDD" id="cd09916">
    <property type="entry name" value="CpxP_like"/>
    <property type="match status" value="1"/>
</dbReference>
<dbReference type="RefSeq" id="WP_150433788.1">
    <property type="nucleotide sequence ID" value="NZ_VYKJ01000001.1"/>
</dbReference>
<dbReference type="EMBL" id="VYKJ01000001">
    <property type="protein sequence ID" value="KAA9002893.1"/>
    <property type="molecule type" value="Genomic_DNA"/>
</dbReference>
<feature type="signal peptide" evidence="6">
    <location>
        <begin position="1"/>
        <end position="23"/>
    </location>
</feature>
<comment type="similarity">
    <text evidence="2">Belongs to the CpxP/Spy family.</text>
</comment>
<dbReference type="GO" id="GO:0030288">
    <property type="term" value="C:outer membrane-bounded periplasmic space"/>
    <property type="evidence" value="ECO:0007669"/>
    <property type="project" value="TreeGrafter"/>
</dbReference>
<evidence type="ECO:0000313" key="8">
    <source>
        <dbReference type="EMBL" id="KAA9002893.1"/>
    </source>
</evidence>
<organism evidence="7 9">
    <name type="scientific">Affinibrenneria salicis</name>
    <dbReference type="NCBI Taxonomy" id="2590031"/>
    <lineage>
        <taxon>Bacteria</taxon>
        <taxon>Pseudomonadati</taxon>
        <taxon>Pseudomonadota</taxon>
        <taxon>Gammaproteobacteria</taxon>
        <taxon>Enterobacterales</taxon>
        <taxon>Pectobacteriaceae</taxon>
        <taxon>Affinibrenneria</taxon>
    </lineage>
</organism>
<evidence type="ECO:0000313" key="9">
    <source>
        <dbReference type="Proteomes" id="UP000335415"/>
    </source>
</evidence>
<feature type="compositionally biased region" description="Basic and acidic residues" evidence="5">
    <location>
        <begin position="140"/>
        <end position="161"/>
    </location>
</feature>
<evidence type="ECO:0000256" key="5">
    <source>
        <dbReference type="SAM" id="MobiDB-lite"/>
    </source>
</evidence>
<reference evidence="7 9" key="1">
    <citation type="submission" date="2019-09" db="EMBL/GenBank/DDBJ databases">
        <authorList>
            <person name="Li Y."/>
        </authorList>
    </citation>
    <scope>NUCLEOTIDE SEQUENCE [LARGE SCALE GENOMIC DNA]</scope>
    <source>
        <strain evidence="7 9">L3-3HA</strain>
    </source>
</reference>
<keyword evidence="4" id="KW-0574">Periplasm</keyword>
<evidence type="ECO:0000256" key="4">
    <source>
        <dbReference type="ARBA" id="ARBA00022764"/>
    </source>
</evidence>
<gene>
    <name evidence="7" type="ORF">FJU30_02160</name>
    <name evidence="8" type="ORF">FJU30_02605</name>
</gene>
<feature type="region of interest" description="Disordered" evidence="5">
    <location>
        <begin position="136"/>
        <end position="161"/>
    </location>
</feature>
<dbReference type="Gene3D" id="1.20.120.1490">
    <property type="match status" value="1"/>
</dbReference>
<dbReference type="PIRSF" id="PIRSF034445">
    <property type="entry name" value="CpxP_Spy"/>
    <property type="match status" value="1"/>
</dbReference>
<keyword evidence="9" id="KW-1185">Reference proteome</keyword>
<dbReference type="EMBL" id="VYKJ01000001">
    <property type="protein sequence ID" value="KAA9002820.1"/>
    <property type="molecule type" value="Genomic_DNA"/>
</dbReference>
<proteinExistence type="inferred from homology"/>
<dbReference type="InterPro" id="IPR052211">
    <property type="entry name" value="Cpx_auxiliary_protein"/>
</dbReference>
<protein>
    <submittedName>
        <fullName evidence="7">ATP-independent periplasmic protein-refolding chaperone</fullName>
    </submittedName>
</protein>
<sequence>MRKLTAMFVATTLALGAAGLAHAEPADAGKAPEGRTQGMMKHGPRGDMMFKNLNLTDAQKQQIRQIMQDSRKEPRMPSPEDRRALHQLITAGTFDRAQAETLVTKMEEANKARTLAHLEAQSKIYNILTPEQKTQYNANFEKRLAQPHPDKHDGKPPKPAE</sequence>
<comment type="subcellular location">
    <subcellularLocation>
        <location evidence="1">Periplasm</location>
    </subcellularLocation>
</comment>
<dbReference type="OrthoDB" id="6415382at2"/>
<dbReference type="Proteomes" id="UP000335415">
    <property type="component" value="Unassembled WGS sequence"/>
</dbReference>
<name>A0A5J5G696_9GAMM</name>
<accession>A0A5J5G696</accession>
<evidence type="ECO:0000256" key="6">
    <source>
        <dbReference type="SAM" id="SignalP"/>
    </source>
</evidence>